<evidence type="ECO:0000313" key="1">
    <source>
        <dbReference type="EMBL" id="KAK0449532.1"/>
    </source>
</evidence>
<gene>
    <name evidence="1" type="ORF">EV420DRAFT_773613</name>
</gene>
<keyword evidence="2" id="KW-1185">Reference proteome</keyword>
<evidence type="ECO:0000313" key="2">
    <source>
        <dbReference type="Proteomes" id="UP001175211"/>
    </source>
</evidence>
<name>A0AA39JVU3_ARMTA</name>
<dbReference type="EMBL" id="JAUEPS010000038">
    <property type="protein sequence ID" value="KAK0449532.1"/>
    <property type="molecule type" value="Genomic_DNA"/>
</dbReference>
<accession>A0AA39JVU3</accession>
<dbReference type="RefSeq" id="XP_060326824.1">
    <property type="nucleotide sequence ID" value="XM_060483414.1"/>
</dbReference>
<dbReference type="AlphaFoldDB" id="A0AA39JVU3"/>
<dbReference type="GeneID" id="85366962"/>
<proteinExistence type="predicted"/>
<protein>
    <submittedName>
        <fullName evidence="1">Uncharacterized protein</fullName>
    </submittedName>
</protein>
<sequence>MLDEVVIPEGNNLNTAKSCNKKVMLAAINEFLCLQHITSKNFDLQAGGEERLWLRQTRISDETQMVSNDPAVTPTHGTSDFPAAIRLLVAVSPSEQTLYSLGMNLVICSRLQLRLRTPASDLSAFNSWKLPVLIVLPHLSQQSQLQRNYGWSPGLSHVLHRHSHSRLGRFPSKKDASFLFMLTQHNDEILETMCRSGNLLSKVLASTRVTTIALPLPLNNDELGILARGLTCVVGCM</sequence>
<dbReference type="Proteomes" id="UP001175211">
    <property type="component" value="Unassembled WGS sequence"/>
</dbReference>
<comment type="caution">
    <text evidence="1">The sequence shown here is derived from an EMBL/GenBank/DDBJ whole genome shotgun (WGS) entry which is preliminary data.</text>
</comment>
<reference evidence="1" key="1">
    <citation type="submission" date="2023-06" db="EMBL/GenBank/DDBJ databases">
        <authorList>
            <consortium name="Lawrence Berkeley National Laboratory"/>
            <person name="Ahrendt S."/>
            <person name="Sahu N."/>
            <person name="Indic B."/>
            <person name="Wong-Bajracharya J."/>
            <person name="Merenyi Z."/>
            <person name="Ke H.-M."/>
            <person name="Monk M."/>
            <person name="Kocsube S."/>
            <person name="Drula E."/>
            <person name="Lipzen A."/>
            <person name="Balint B."/>
            <person name="Henrissat B."/>
            <person name="Andreopoulos B."/>
            <person name="Martin F.M."/>
            <person name="Harder C.B."/>
            <person name="Rigling D."/>
            <person name="Ford K.L."/>
            <person name="Foster G.D."/>
            <person name="Pangilinan J."/>
            <person name="Papanicolaou A."/>
            <person name="Barry K."/>
            <person name="LaButti K."/>
            <person name="Viragh M."/>
            <person name="Koriabine M."/>
            <person name="Yan M."/>
            <person name="Riley R."/>
            <person name="Champramary S."/>
            <person name="Plett K.L."/>
            <person name="Tsai I.J."/>
            <person name="Slot J."/>
            <person name="Sipos G."/>
            <person name="Plett J."/>
            <person name="Nagy L.G."/>
            <person name="Grigoriev I.V."/>
        </authorList>
    </citation>
    <scope>NUCLEOTIDE SEQUENCE</scope>
    <source>
        <strain evidence="1">CCBAS 213</strain>
    </source>
</reference>
<organism evidence="1 2">
    <name type="scientific">Armillaria tabescens</name>
    <name type="common">Ringless honey mushroom</name>
    <name type="synonym">Agaricus tabescens</name>
    <dbReference type="NCBI Taxonomy" id="1929756"/>
    <lineage>
        <taxon>Eukaryota</taxon>
        <taxon>Fungi</taxon>
        <taxon>Dikarya</taxon>
        <taxon>Basidiomycota</taxon>
        <taxon>Agaricomycotina</taxon>
        <taxon>Agaricomycetes</taxon>
        <taxon>Agaricomycetidae</taxon>
        <taxon>Agaricales</taxon>
        <taxon>Marasmiineae</taxon>
        <taxon>Physalacriaceae</taxon>
        <taxon>Desarmillaria</taxon>
    </lineage>
</organism>